<dbReference type="AlphaFoldDB" id="A0A7S4I0I1"/>
<dbReference type="Pfam" id="PF13519">
    <property type="entry name" value="VWA_2"/>
    <property type="match status" value="1"/>
</dbReference>
<dbReference type="SUPFAM" id="SSF53300">
    <property type="entry name" value="vWA-like"/>
    <property type="match status" value="3"/>
</dbReference>
<evidence type="ECO:0000259" key="1">
    <source>
        <dbReference type="PROSITE" id="PS50234"/>
    </source>
</evidence>
<dbReference type="Pfam" id="PF00092">
    <property type="entry name" value="VWA"/>
    <property type="match status" value="1"/>
</dbReference>
<dbReference type="SMART" id="SM00327">
    <property type="entry name" value="VWA"/>
    <property type="match status" value="3"/>
</dbReference>
<dbReference type="GO" id="GO:0005737">
    <property type="term" value="C:cytoplasm"/>
    <property type="evidence" value="ECO:0007669"/>
    <property type="project" value="TreeGrafter"/>
</dbReference>
<dbReference type="PANTHER" id="PTHR47763:SF1">
    <property type="entry name" value="DUF659 DOMAIN-CONTAINING PROTEIN"/>
    <property type="match status" value="1"/>
</dbReference>
<name>A0A7S4I0I1_9EUKA</name>
<dbReference type="PROSITE" id="PS50234">
    <property type="entry name" value="VWFA"/>
    <property type="match status" value="2"/>
</dbReference>
<dbReference type="PANTHER" id="PTHR47763">
    <property type="entry name" value="ALPHA-PROTEIN KINASE VWKA"/>
    <property type="match status" value="1"/>
</dbReference>
<reference evidence="2" key="1">
    <citation type="submission" date="2021-01" db="EMBL/GenBank/DDBJ databases">
        <authorList>
            <person name="Corre E."/>
            <person name="Pelletier E."/>
            <person name="Niang G."/>
            <person name="Scheremetjew M."/>
            <person name="Finn R."/>
            <person name="Kale V."/>
            <person name="Holt S."/>
            <person name="Cochrane G."/>
            <person name="Meng A."/>
            <person name="Brown T."/>
            <person name="Cohen L."/>
        </authorList>
    </citation>
    <scope>NUCLEOTIDE SEQUENCE</scope>
    <source>
        <strain evidence="2">DIVA3 518/3/11/1/6</strain>
    </source>
</reference>
<dbReference type="GO" id="GO:0004674">
    <property type="term" value="F:protein serine/threonine kinase activity"/>
    <property type="evidence" value="ECO:0007669"/>
    <property type="project" value="TreeGrafter"/>
</dbReference>
<dbReference type="CDD" id="cd00198">
    <property type="entry name" value="vWFA"/>
    <property type="match status" value="3"/>
</dbReference>
<dbReference type="EMBL" id="HBKP01009523">
    <property type="protein sequence ID" value="CAE2214839.1"/>
    <property type="molecule type" value="Transcribed_RNA"/>
</dbReference>
<sequence>MGNRMERLPDILGNFSEQFHTQEVAPHRYRYEEAQQQGLKFRRVFATFGTTHEHEYFTLPTQYWKCSQNREIPYYTSILEQIRTTPRISLEAEVSKQLHNHRMEMEKMSQPRKAAEIEHESSEALKKICAQVNELVGIFDTYIFPPNIATRPKCSTKGSSLYLPGLIKAVISNYNYKKFYSVKQRGGRRDYAVCIAIDISLSVRGYQTECMFESLLMLITALQELSISRISLITFNETIQIVKSESDPFNVKMLAHLLKSIPREGSSTVRDYGTNDGEAILYALELLKRSQTRGTRHIYVLTDGHSSSPSQVTKALYYAQRAEVPVTAIGVGGDRSQFDRYGNWVHAALPACIPTAFRGLYEGTKNTFNGETPSLLSIKEEVKAERMEEKMANAFGDALADFRSDDTVKMVDSGDKSTIDICYCIDCTGSMNIHLDTVKKQIKKISKDIYAHIQSKFGDSVVVRSAVIAYRDDATGQILAASKEKSESKQEFVALEVAEMEELPFSSDRKVLNDFIDNLKAVGGYDIAEDVLGALKKANQLFTELQSPGNSSFLVLVTDAPGHGLVPAEYMKVCPDEAGVAVTEADYEPVLRELCNKNIDLILMQVSTLTSRMEELFQRIVQEERGEEIIAKPMRNKLEPYLPRKYHFVFVLDQSHSMTKFNRWETLTKAYDNAVRIRLASQADDLLSVVLFHSSARTLVGNPPYRLNRANEFPSLGTCGQGSTKYVDGLNMAQECILSAEAKGYYTKLIFMSDGKPDGKTKKIQEETLQTCTKIILHLDEQLEHKLELTSIAFCYEEKDGDPEILMKMGNLLPGRSEFREIKENDKDDIIDHFKQIAGSEDLSTISQVISGSISEAVKSKLTCESF</sequence>
<gene>
    <name evidence="2" type="ORF">VSP0166_LOCUS6735</name>
</gene>
<organism evidence="2">
    <name type="scientific">Vannella robusta</name>
    <dbReference type="NCBI Taxonomy" id="1487602"/>
    <lineage>
        <taxon>Eukaryota</taxon>
        <taxon>Amoebozoa</taxon>
        <taxon>Discosea</taxon>
        <taxon>Flabellinia</taxon>
        <taxon>Vannellidae</taxon>
        <taxon>Vannella</taxon>
    </lineage>
</organism>
<protein>
    <recommendedName>
        <fullName evidence="1">VWFA domain-containing protein</fullName>
    </recommendedName>
</protein>
<accession>A0A7S4I0I1</accession>
<proteinExistence type="predicted"/>
<feature type="domain" description="VWFA" evidence="1">
    <location>
        <begin position="192"/>
        <end position="332"/>
    </location>
</feature>
<feature type="domain" description="VWFA" evidence="1">
    <location>
        <begin position="420"/>
        <end position="646"/>
    </location>
</feature>
<dbReference type="InterPro" id="IPR052969">
    <property type="entry name" value="Thr-specific_kinase-like"/>
</dbReference>
<dbReference type="InterPro" id="IPR002035">
    <property type="entry name" value="VWF_A"/>
</dbReference>
<dbReference type="Gene3D" id="3.40.50.410">
    <property type="entry name" value="von Willebrand factor, type A domain"/>
    <property type="match status" value="3"/>
</dbReference>
<evidence type="ECO:0000313" key="2">
    <source>
        <dbReference type="EMBL" id="CAE2214839.1"/>
    </source>
</evidence>
<dbReference type="InterPro" id="IPR036465">
    <property type="entry name" value="vWFA_dom_sf"/>
</dbReference>